<evidence type="ECO:0000256" key="13">
    <source>
        <dbReference type="ARBA" id="ARBA00023172"/>
    </source>
</evidence>
<dbReference type="AlphaFoldDB" id="A0A267F7Z4"/>
<accession>A0A267F7Z4</accession>
<dbReference type="EMBL" id="NIVC01001281">
    <property type="protein sequence ID" value="PAA69901.1"/>
    <property type="molecule type" value="Genomic_DNA"/>
</dbReference>
<evidence type="ECO:0000256" key="7">
    <source>
        <dbReference type="ARBA" id="ARBA00022723"/>
    </source>
</evidence>
<comment type="caution">
    <text evidence="24">The sequence shown here is derived from an EMBL/GenBank/DDBJ whole genome shotgun (WGS) entry which is preliminary data.</text>
</comment>
<dbReference type="InterPro" id="IPR036420">
    <property type="entry name" value="BRCT_dom_sf"/>
</dbReference>
<dbReference type="GO" id="GO:0006302">
    <property type="term" value="P:double-strand break repair"/>
    <property type="evidence" value="ECO:0007669"/>
    <property type="project" value="TreeGrafter"/>
</dbReference>
<dbReference type="SUPFAM" id="SSF57716">
    <property type="entry name" value="Glucocorticoid receptor-like (DNA-binding domain)"/>
    <property type="match status" value="1"/>
</dbReference>
<keyword evidence="7" id="KW-0479">Metal-binding</keyword>
<protein>
    <recommendedName>
        <fullName evidence="18">DNA ligase</fullName>
        <ecNumber evidence="18">6.5.1.1</ecNumber>
    </recommendedName>
</protein>
<dbReference type="PROSITE" id="PS00347">
    <property type="entry name" value="ZF_PARP_1"/>
    <property type="match status" value="1"/>
</dbReference>
<dbReference type="InterPro" id="IPR012309">
    <property type="entry name" value="DNA_ligase_ATP-dep_C"/>
</dbReference>
<keyword evidence="15" id="KW-0539">Nucleus</keyword>
<comment type="subcellular location">
    <subcellularLocation>
        <location evidence="2">Nucleus</location>
    </subcellularLocation>
</comment>
<feature type="domain" description="BRCT" evidence="23">
    <location>
        <begin position="808"/>
        <end position="889"/>
    </location>
</feature>
<evidence type="ECO:0000256" key="2">
    <source>
        <dbReference type="ARBA" id="ARBA00004123"/>
    </source>
</evidence>
<feature type="region of interest" description="Disordered" evidence="20">
    <location>
        <begin position="751"/>
        <end position="808"/>
    </location>
</feature>
<keyword evidence="16" id="KW-0131">Cell cycle</keyword>
<dbReference type="CDD" id="cd07967">
    <property type="entry name" value="OBF_DNA_ligase_III"/>
    <property type="match status" value="1"/>
</dbReference>
<dbReference type="OrthoDB" id="206088at2759"/>
<evidence type="ECO:0000256" key="4">
    <source>
        <dbReference type="ARBA" id="ARBA00022598"/>
    </source>
</evidence>
<dbReference type="InterPro" id="IPR050191">
    <property type="entry name" value="ATP-dep_DNA_ligase"/>
</dbReference>
<dbReference type="CDD" id="cd07902">
    <property type="entry name" value="Adenylation_DNA_ligase_III"/>
    <property type="match status" value="1"/>
</dbReference>
<evidence type="ECO:0000259" key="22">
    <source>
        <dbReference type="PROSITE" id="PS50160"/>
    </source>
</evidence>
<evidence type="ECO:0000256" key="9">
    <source>
        <dbReference type="ARBA" id="ARBA00022763"/>
    </source>
</evidence>
<dbReference type="Gene3D" id="2.40.50.140">
    <property type="entry name" value="Nucleic acid-binding proteins"/>
    <property type="match status" value="1"/>
</dbReference>
<keyword evidence="13 18" id="KW-0233">DNA recombination</keyword>
<keyword evidence="8 18" id="KW-0547">Nucleotide-binding</keyword>
<dbReference type="GO" id="GO:0008270">
    <property type="term" value="F:zinc ion binding"/>
    <property type="evidence" value="ECO:0007669"/>
    <property type="project" value="UniProtKB-KW"/>
</dbReference>
<dbReference type="SUPFAM" id="SSF52113">
    <property type="entry name" value="BRCT domain"/>
    <property type="match status" value="1"/>
</dbReference>
<dbReference type="InterPro" id="IPR000977">
    <property type="entry name" value="DNA_ligase_ATP-dep"/>
</dbReference>
<reference evidence="24 25" key="1">
    <citation type="submission" date="2017-06" db="EMBL/GenBank/DDBJ databases">
        <title>A platform for efficient transgenesis in Macrostomum lignano, a flatworm model organism for stem cell research.</title>
        <authorList>
            <person name="Berezikov E."/>
        </authorList>
    </citation>
    <scope>NUCLEOTIDE SEQUENCE [LARGE SCALE GENOMIC DNA]</scope>
    <source>
        <strain evidence="24">DV1</strain>
        <tissue evidence="24">Whole organism</tissue>
    </source>
</reference>
<dbReference type="Gene3D" id="3.30.470.30">
    <property type="entry name" value="DNA ligase/mRNA capping enzyme"/>
    <property type="match status" value="1"/>
</dbReference>
<dbReference type="Gene3D" id="3.30.1740.10">
    <property type="entry name" value="Zinc finger, PARP-type"/>
    <property type="match status" value="1"/>
</dbReference>
<dbReference type="Gene3D" id="3.40.50.10190">
    <property type="entry name" value="BRCT domain"/>
    <property type="match status" value="1"/>
</dbReference>
<keyword evidence="11" id="KW-0862">Zinc</keyword>
<sequence>HCPVRGRQQRPISESSNQAMSNVGSFGCEYAKRGTAGCKQCKQKIDKETLRLCKVAANPFSSEGGEMKMWYHAGCLFSTFERARATTRVVESLDDLDGAESLQDADKKLLQRLIDDLAEKRRNKAAGGARASPKKLVQTTLPVSPAGKASAGASAAASSAAASAAASTSPTRAPLSMAGPGDSPEDAAKDNAFRTFRKLVAEIADRPGYSDKTRVLAEFLAKGSTGGGFKGDLSLLIRLLLPGVERRVYNVKDRQLLKIFSGILGAPIDAMQELLNSNGDIAETVGIEFDKRGSGAAKSSLSMQEVDAFLDRLAGLSREDDQGAAFKQLAAKCTGNDLRMVLRLVRHDLRMNAGSKHILDAIDPNAYAAFQASRNLHDVLQRALAAKASPVKRNLSVRAALMTPVLPMLAEACRSVEHAMRRCPNGFYAEIKYDGERVQVHKQGQQFSYFSRSLKPVQPHKVAHLKEFIPRAFPGGDNLIVDAEVLLMDTKTDKPLPFGTLGVHKKEAFKDATVCLFVFDCLQFNNDNLMLRPLKERREVLERSMQEVKHRVHLSEAELIRSPAPLERLLKRVFNEGLEGLVLKSLDGVYEPGKRHWLKMKKDYLHDGAMADSADLVVLGGYYGTGSKGGQLSIFLMGCHDGEGTWRTVCKCANGFDDATVAKLQKSIDWVKYDRRSPPSWLRCSSGLLPDCLVRDPKASPVWEITGAEFSHSSQHTAGGVGIRFPRVTKVRDDKTWREATNLQRLQKLAAESKRFTGDAGGDGGDDDDEDDGEAAAAPPPKKAPAGRKLAKSAEASSSSPPKRQRLQLPDALKSARICFAAEVPPAERRELERLVFAYDGDVVDEAADATHLVRPDGAAAGDSAPGVAVGSVSWLRRCLAARRLLPVT</sequence>
<dbReference type="GO" id="GO:0071897">
    <property type="term" value="P:DNA biosynthetic process"/>
    <property type="evidence" value="ECO:0007669"/>
    <property type="project" value="InterPro"/>
</dbReference>
<feature type="region of interest" description="Disordered" evidence="20">
    <location>
        <begin position="166"/>
        <end position="188"/>
    </location>
</feature>
<keyword evidence="6" id="KW-0235">DNA replication</keyword>
<gene>
    <name evidence="24" type="ORF">BOX15_Mlig019205g3</name>
</gene>
<dbReference type="FunFam" id="3.30.470.30:FF:000003">
    <property type="entry name" value="DNA ligase"/>
    <property type="match status" value="1"/>
</dbReference>
<evidence type="ECO:0000256" key="3">
    <source>
        <dbReference type="ARBA" id="ARBA00007572"/>
    </source>
</evidence>
<dbReference type="GO" id="GO:0003677">
    <property type="term" value="F:DNA binding"/>
    <property type="evidence" value="ECO:0007669"/>
    <property type="project" value="InterPro"/>
</dbReference>
<dbReference type="InterPro" id="IPR036957">
    <property type="entry name" value="Znf_PARP_sf"/>
</dbReference>
<feature type="domain" description="ATP-dependent DNA ligase family profile" evidence="22">
    <location>
        <begin position="507"/>
        <end position="641"/>
    </location>
</feature>
<comment type="catalytic activity">
    <reaction evidence="17 18">
        <text>ATP + (deoxyribonucleotide)n-3'-hydroxyl + 5'-phospho-(deoxyribonucleotide)m = (deoxyribonucleotide)n+m + AMP + diphosphate.</text>
        <dbReference type="EC" id="6.5.1.1"/>
    </reaction>
</comment>
<evidence type="ECO:0000256" key="8">
    <source>
        <dbReference type="ARBA" id="ARBA00022741"/>
    </source>
</evidence>
<dbReference type="GO" id="GO:0005524">
    <property type="term" value="F:ATP binding"/>
    <property type="evidence" value="ECO:0007669"/>
    <property type="project" value="UniProtKB-KW"/>
</dbReference>
<evidence type="ECO:0000256" key="16">
    <source>
        <dbReference type="ARBA" id="ARBA00023306"/>
    </source>
</evidence>
<feature type="compositionally biased region" description="Low complexity" evidence="20">
    <location>
        <begin position="793"/>
        <end position="802"/>
    </location>
</feature>
<dbReference type="GO" id="GO:0006310">
    <property type="term" value="P:DNA recombination"/>
    <property type="evidence" value="ECO:0007669"/>
    <property type="project" value="UniProtKB-KW"/>
</dbReference>
<dbReference type="PANTHER" id="PTHR45674:SF9">
    <property type="entry name" value="DNA LIGASE 3"/>
    <property type="match status" value="1"/>
</dbReference>
<evidence type="ECO:0000256" key="18">
    <source>
        <dbReference type="RuleBase" id="RU000617"/>
    </source>
</evidence>
<keyword evidence="12 18" id="KW-0067">ATP-binding</keyword>
<dbReference type="Pfam" id="PF04679">
    <property type="entry name" value="DNA_ligase_A_C"/>
    <property type="match status" value="1"/>
</dbReference>
<dbReference type="Pfam" id="PF00645">
    <property type="entry name" value="zf-PARP"/>
    <property type="match status" value="1"/>
</dbReference>
<dbReference type="InterPro" id="IPR001357">
    <property type="entry name" value="BRCT_dom"/>
</dbReference>
<dbReference type="InterPro" id="IPR001510">
    <property type="entry name" value="Znf_PARP"/>
</dbReference>
<dbReference type="EC" id="6.5.1.1" evidence="18"/>
<dbReference type="PANTHER" id="PTHR45674">
    <property type="entry name" value="DNA LIGASE 1/3 FAMILY MEMBER"/>
    <property type="match status" value="1"/>
</dbReference>
<feature type="non-terminal residue" evidence="24">
    <location>
        <position position="1"/>
    </location>
</feature>
<dbReference type="PROSITE" id="PS00333">
    <property type="entry name" value="DNA_LIGASE_A2"/>
    <property type="match status" value="1"/>
</dbReference>
<dbReference type="SMART" id="SM01336">
    <property type="entry name" value="zf-PARP"/>
    <property type="match status" value="1"/>
</dbReference>
<dbReference type="SUPFAM" id="SSF117018">
    <property type="entry name" value="ATP-dependent DNA ligase DNA-binding domain"/>
    <property type="match status" value="1"/>
</dbReference>
<evidence type="ECO:0000256" key="15">
    <source>
        <dbReference type="ARBA" id="ARBA00023242"/>
    </source>
</evidence>
<dbReference type="InterPro" id="IPR012310">
    <property type="entry name" value="DNA_ligase_ATP-dep_cent"/>
</dbReference>
<evidence type="ECO:0000256" key="10">
    <source>
        <dbReference type="ARBA" id="ARBA00022771"/>
    </source>
</evidence>
<evidence type="ECO:0000256" key="14">
    <source>
        <dbReference type="ARBA" id="ARBA00023204"/>
    </source>
</evidence>
<feature type="domain" description="PARP-type" evidence="21">
    <location>
        <begin position="26"/>
        <end position="118"/>
    </location>
</feature>
<keyword evidence="5" id="KW-0132">Cell division</keyword>
<proteinExistence type="inferred from homology"/>
<evidence type="ECO:0000256" key="17">
    <source>
        <dbReference type="ARBA" id="ARBA00034003"/>
    </source>
</evidence>
<name>A0A267F7Z4_9PLAT</name>
<dbReference type="PROSITE" id="PS50172">
    <property type="entry name" value="BRCT"/>
    <property type="match status" value="1"/>
</dbReference>
<comment type="similarity">
    <text evidence="3 19">Belongs to the ATP-dependent DNA ligase family.</text>
</comment>
<dbReference type="Proteomes" id="UP000215902">
    <property type="component" value="Unassembled WGS sequence"/>
</dbReference>
<dbReference type="STRING" id="282301.A0A267F7Z4"/>
<dbReference type="Gene3D" id="3.30.1490.70">
    <property type="match status" value="1"/>
</dbReference>
<dbReference type="Pfam" id="PF04675">
    <property type="entry name" value="DNA_ligase_A_N"/>
    <property type="match status" value="1"/>
</dbReference>
<dbReference type="PROSITE" id="PS50064">
    <property type="entry name" value="ZF_PARP_2"/>
    <property type="match status" value="1"/>
</dbReference>
<evidence type="ECO:0000256" key="11">
    <source>
        <dbReference type="ARBA" id="ARBA00022833"/>
    </source>
</evidence>
<evidence type="ECO:0000256" key="20">
    <source>
        <dbReference type="SAM" id="MobiDB-lite"/>
    </source>
</evidence>
<dbReference type="InterPro" id="IPR016059">
    <property type="entry name" value="DNA_ligase_ATP-dep_CS"/>
</dbReference>
<evidence type="ECO:0000313" key="24">
    <source>
        <dbReference type="EMBL" id="PAA69901.1"/>
    </source>
</evidence>
<evidence type="ECO:0000259" key="23">
    <source>
        <dbReference type="PROSITE" id="PS50172"/>
    </source>
</evidence>
<keyword evidence="10" id="KW-0863">Zinc-finger</keyword>
<evidence type="ECO:0000256" key="6">
    <source>
        <dbReference type="ARBA" id="ARBA00022705"/>
    </source>
</evidence>
<dbReference type="GO" id="GO:0070421">
    <property type="term" value="C:DNA ligase III-XRCC1 complex"/>
    <property type="evidence" value="ECO:0007669"/>
    <property type="project" value="TreeGrafter"/>
</dbReference>
<dbReference type="GO" id="GO:0006273">
    <property type="term" value="P:lagging strand elongation"/>
    <property type="evidence" value="ECO:0007669"/>
    <property type="project" value="TreeGrafter"/>
</dbReference>
<keyword evidence="25" id="KW-1185">Reference proteome</keyword>
<dbReference type="InterPro" id="IPR012340">
    <property type="entry name" value="NA-bd_OB-fold"/>
</dbReference>
<dbReference type="Gene3D" id="1.10.3260.10">
    <property type="entry name" value="DNA ligase, ATP-dependent, N-terminal domain"/>
    <property type="match status" value="1"/>
</dbReference>
<dbReference type="GO" id="GO:0003910">
    <property type="term" value="F:DNA ligase (ATP) activity"/>
    <property type="evidence" value="ECO:0007669"/>
    <property type="project" value="UniProtKB-EC"/>
</dbReference>
<dbReference type="SUPFAM" id="SSF50249">
    <property type="entry name" value="Nucleic acid-binding proteins"/>
    <property type="match status" value="1"/>
</dbReference>
<dbReference type="Pfam" id="PF01068">
    <property type="entry name" value="DNA_ligase_A_M"/>
    <property type="match status" value="1"/>
</dbReference>
<evidence type="ECO:0000313" key="25">
    <source>
        <dbReference type="Proteomes" id="UP000215902"/>
    </source>
</evidence>
<evidence type="ECO:0000259" key="21">
    <source>
        <dbReference type="PROSITE" id="PS50064"/>
    </source>
</evidence>
<dbReference type="SUPFAM" id="SSF56091">
    <property type="entry name" value="DNA ligase/mRNA capping enzyme, catalytic domain"/>
    <property type="match status" value="1"/>
</dbReference>
<organism evidence="24 25">
    <name type="scientific">Macrostomum lignano</name>
    <dbReference type="NCBI Taxonomy" id="282301"/>
    <lineage>
        <taxon>Eukaryota</taxon>
        <taxon>Metazoa</taxon>
        <taxon>Spiralia</taxon>
        <taxon>Lophotrochozoa</taxon>
        <taxon>Platyhelminthes</taxon>
        <taxon>Rhabditophora</taxon>
        <taxon>Macrostomorpha</taxon>
        <taxon>Macrostomida</taxon>
        <taxon>Macrostomidae</taxon>
        <taxon>Macrostomum</taxon>
    </lineage>
</organism>
<dbReference type="NCBIfam" id="TIGR00574">
    <property type="entry name" value="dnl1"/>
    <property type="match status" value="1"/>
</dbReference>
<keyword evidence="9 18" id="KW-0227">DNA damage</keyword>
<evidence type="ECO:0000256" key="19">
    <source>
        <dbReference type="RuleBase" id="RU004196"/>
    </source>
</evidence>
<dbReference type="InterPro" id="IPR036599">
    <property type="entry name" value="DNA_ligase_N_sf"/>
</dbReference>
<dbReference type="GO" id="GO:0051301">
    <property type="term" value="P:cell division"/>
    <property type="evidence" value="ECO:0007669"/>
    <property type="project" value="UniProtKB-KW"/>
</dbReference>
<comment type="cofactor">
    <cofactor evidence="1">
        <name>Mg(2+)</name>
        <dbReference type="ChEBI" id="CHEBI:18420"/>
    </cofactor>
</comment>
<dbReference type="PROSITE" id="PS50160">
    <property type="entry name" value="DNA_LIGASE_A3"/>
    <property type="match status" value="1"/>
</dbReference>
<evidence type="ECO:0000256" key="5">
    <source>
        <dbReference type="ARBA" id="ARBA00022618"/>
    </source>
</evidence>
<evidence type="ECO:0000256" key="12">
    <source>
        <dbReference type="ARBA" id="ARBA00022840"/>
    </source>
</evidence>
<keyword evidence="14 18" id="KW-0234">DNA repair</keyword>
<dbReference type="InterPro" id="IPR012308">
    <property type="entry name" value="DNA_ligase_ATP-dep_N"/>
</dbReference>
<dbReference type="PROSITE" id="PS00697">
    <property type="entry name" value="DNA_LIGASE_A1"/>
    <property type="match status" value="1"/>
</dbReference>
<feature type="compositionally biased region" description="Acidic residues" evidence="20">
    <location>
        <begin position="764"/>
        <end position="774"/>
    </location>
</feature>
<evidence type="ECO:0000256" key="1">
    <source>
        <dbReference type="ARBA" id="ARBA00001946"/>
    </source>
</evidence>
<keyword evidence="4 18" id="KW-0436">Ligase</keyword>